<dbReference type="GO" id="GO:0005874">
    <property type="term" value="C:microtubule"/>
    <property type="evidence" value="ECO:0007669"/>
    <property type="project" value="UniProtKB-KW"/>
</dbReference>
<dbReference type="Pfam" id="PF00225">
    <property type="entry name" value="Kinesin"/>
    <property type="match status" value="1"/>
</dbReference>
<feature type="coiled-coil region" evidence="9">
    <location>
        <begin position="451"/>
        <end position="522"/>
    </location>
</feature>
<gene>
    <name evidence="12" type="primary">LOC115879761</name>
</gene>
<dbReference type="GO" id="GO:0005634">
    <property type="term" value="C:nucleus"/>
    <property type="evidence" value="ECO:0007669"/>
    <property type="project" value="TreeGrafter"/>
</dbReference>
<organism evidence="11 12">
    <name type="scientific">Sitophilus oryzae</name>
    <name type="common">Rice weevil</name>
    <name type="synonym">Curculio oryzae</name>
    <dbReference type="NCBI Taxonomy" id="7048"/>
    <lineage>
        <taxon>Eukaryota</taxon>
        <taxon>Metazoa</taxon>
        <taxon>Ecdysozoa</taxon>
        <taxon>Arthropoda</taxon>
        <taxon>Hexapoda</taxon>
        <taxon>Insecta</taxon>
        <taxon>Pterygota</taxon>
        <taxon>Neoptera</taxon>
        <taxon>Endopterygota</taxon>
        <taxon>Coleoptera</taxon>
        <taxon>Polyphaga</taxon>
        <taxon>Cucujiformia</taxon>
        <taxon>Curculionidae</taxon>
        <taxon>Dryophthorinae</taxon>
        <taxon>Sitophilus</taxon>
    </lineage>
</organism>
<dbReference type="InterPro" id="IPR027640">
    <property type="entry name" value="Kinesin-like_fam"/>
</dbReference>
<evidence type="ECO:0000313" key="11">
    <source>
        <dbReference type="Proteomes" id="UP000504635"/>
    </source>
</evidence>
<evidence type="ECO:0000259" key="10">
    <source>
        <dbReference type="PROSITE" id="PS50067"/>
    </source>
</evidence>
<dbReference type="AlphaFoldDB" id="A0A6J2XMM4"/>
<protein>
    <recommendedName>
        <fullName evidence="8">Kinesin-like protein</fullName>
    </recommendedName>
</protein>
<keyword evidence="6" id="KW-0963">Cytoplasm</keyword>
<dbReference type="GO" id="GO:0008017">
    <property type="term" value="F:microtubule binding"/>
    <property type="evidence" value="ECO:0007669"/>
    <property type="project" value="InterPro"/>
</dbReference>
<feature type="binding site" evidence="7">
    <location>
        <begin position="111"/>
        <end position="118"/>
    </location>
    <ligand>
        <name>ATP</name>
        <dbReference type="ChEBI" id="CHEBI:30616"/>
    </ligand>
</feature>
<dbReference type="PRINTS" id="PR00380">
    <property type="entry name" value="KINESINHEAVY"/>
</dbReference>
<keyword evidence="2 8" id="KW-0493">Microtubule</keyword>
<evidence type="ECO:0000256" key="7">
    <source>
        <dbReference type="PROSITE-ProRule" id="PRU00283"/>
    </source>
</evidence>
<dbReference type="InterPro" id="IPR001752">
    <property type="entry name" value="Kinesin_motor_dom"/>
</dbReference>
<evidence type="ECO:0000313" key="12">
    <source>
        <dbReference type="RefSeq" id="XP_030752607.1"/>
    </source>
</evidence>
<dbReference type="GO" id="GO:0003777">
    <property type="term" value="F:microtubule motor activity"/>
    <property type="evidence" value="ECO:0007669"/>
    <property type="project" value="InterPro"/>
</dbReference>
<dbReference type="GO" id="GO:0005871">
    <property type="term" value="C:kinesin complex"/>
    <property type="evidence" value="ECO:0007669"/>
    <property type="project" value="TreeGrafter"/>
</dbReference>
<dbReference type="OrthoDB" id="123929at2759"/>
<evidence type="ECO:0000256" key="2">
    <source>
        <dbReference type="ARBA" id="ARBA00022701"/>
    </source>
</evidence>
<keyword evidence="5 7" id="KW-0505">Motor protein</keyword>
<dbReference type="PANTHER" id="PTHR24115:SF1008">
    <property type="entry name" value="KINESIN-LIKE PROTEIN SUBITO"/>
    <property type="match status" value="1"/>
</dbReference>
<evidence type="ECO:0000256" key="9">
    <source>
        <dbReference type="SAM" id="Coils"/>
    </source>
</evidence>
<accession>A0A6J2XMM4</accession>
<comment type="similarity">
    <text evidence="7 8">Belongs to the TRAFAC class myosin-kinesin ATPase superfamily. Kinesin family.</text>
</comment>
<dbReference type="PANTHER" id="PTHR24115">
    <property type="entry name" value="KINESIN-RELATED"/>
    <property type="match status" value="1"/>
</dbReference>
<dbReference type="PROSITE" id="PS50067">
    <property type="entry name" value="KINESIN_MOTOR_2"/>
    <property type="match status" value="1"/>
</dbReference>
<evidence type="ECO:0000256" key="5">
    <source>
        <dbReference type="ARBA" id="ARBA00023175"/>
    </source>
</evidence>
<dbReference type="SUPFAM" id="SSF52540">
    <property type="entry name" value="P-loop containing nucleoside triphosphate hydrolases"/>
    <property type="match status" value="1"/>
</dbReference>
<reference evidence="12" key="1">
    <citation type="submission" date="2025-08" db="UniProtKB">
        <authorList>
            <consortium name="RefSeq"/>
        </authorList>
    </citation>
    <scope>IDENTIFICATION</scope>
    <source>
        <tissue evidence="12">Gonads</tissue>
    </source>
</reference>
<dbReference type="InterPro" id="IPR036961">
    <property type="entry name" value="Kinesin_motor_dom_sf"/>
</dbReference>
<keyword evidence="9" id="KW-0175">Coiled coil</keyword>
<dbReference type="RefSeq" id="XP_030752607.1">
    <property type="nucleotide sequence ID" value="XM_030896747.1"/>
</dbReference>
<evidence type="ECO:0000256" key="8">
    <source>
        <dbReference type="RuleBase" id="RU000394"/>
    </source>
</evidence>
<dbReference type="SMART" id="SM00129">
    <property type="entry name" value="KISc"/>
    <property type="match status" value="1"/>
</dbReference>
<keyword evidence="6" id="KW-0206">Cytoskeleton</keyword>
<evidence type="ECO:0000256" key="3">
    <source>
        <dbReference type="ARBA" id="ARBA00022741"/>
    </source>
</evidence>
<evidence type="ECO:0000256" key="4">
    <source>
        <dbReference type="ARBA" id="ARBA00022840"/>
    </source>
</evidence>
<keyword evidence="4 7" id="KW-0067">ATP-binding</keyword>
<comment type="subcellular location">
    <subcellularLocation>
        <location evidence="1">Cytoplasm</location>
        <location evidence="1">Cytoskeleton</location>
    </subcellularLocation>
</comment>
<name>A0A6J2XMM4_SITOR</name>
<dbReference type="CTD" id="44870"/>
<evidence type="ECO:0000256" key="6">
    <source>
        <dbReference type="ARBA" id="ARBA00023212"/>
    </source>
</evidence>
<sequence>MNSYSDSFTTIDLTQSFEEEEKHVDVYLRIKGGVECSDIYAIEEEDTFVCELPETSTTISGNKNGVQTAEKYKFTKIFNSGCTQEEIFHATVKEKILNFINGENSTLMAYGTSGSGKTFTLVGTTEEPGIIPRALKYLFHSLPTLEQFPQAKPLPNGNAVILDNTQKLIEKQQSQSILKDLHAYKDHLLHEKAFSAMQQRLSRDPVAIVENLTPIINIWVSLAEIYNEQIFDLLNTPIKGQQRPRLKIGGLHNNTYIKDLKFINVRSGLEAYEVLQYGLQNRNRASTVVNMQSSRSHCIFSIKLVQGYDADNLLVSSFNFCDLAGSERLKKTMNVGDRLKESNSINNSLMVLGRCITMVRDGQYKKENKMPPFRESKLTQLFQRALIGKEDIQLMVNVNLSKDMFPETQHTLNFSAMAKEVIIDQAPVKVLNSSRFLDKDFDEEDTRDEELDELRDRLAEVVLQLSEERQQNQQRQEEAIERERQHLINTYKEIINIKDKQIETLKRENEILLKEKREREKAHLQSFFVVSSGSESDFEDELGVTESDS</sequence>
<evidence type="ECO:0000256" key="1">
    <source>
        <dbReference type="ARBA" id="ARBA00004245"/>
    </source>
</evidence>
<keyword evidence="3 7" id="KW-0547">Nucleotide-binding</keyword>
<dbReference type="InterPro" id="IPR027417">
    <property type="entry name" value="P-loop_NTPase"/>
</dbReference>
<dbReference type="GO" id="GO:0007018">
    <property type="term" value="P:microtubule-based movement"/>
    <property type="evidence" value="ECO:0007669"/>
    <property type="project" value="InterPro"/>
</dbReference>
<dbReference type="Gene3D" id="3.40.850.10">
    <property type="entry name" value="Kinesin motor domain"/>
    <property type="match status" value="1"/>
</dbReference>
<dbReference type="Proteomes" id="UP000504635">
    <property type="component" value="Unplaced"/>
</dbReference>
<proteinExistence type="inferred from homology"/>
<dbReference type="GO" id="GO:0016887">
    <property type="term" value="F:ATP hydrolysis activity"/>
    <property type="evidence" value="ECO:0007669"/>
    <property type="project" value="TreeGrafter"/>
</dbReference>
<feature type="domain" description="Kinesin motor" evidence="10">
    <location>
        <begin position="23"/>
        <end position="421"/>
    </location>
</feature>
<dbReference type="GO" id="GO:0005524">
    <property type="term" value="F:ATP binding"/>
    <property type="evidence" value="ECO:0007669"/>
    <property type="project" value="UniProtKB-UniRule"/>
</dbReference>
<dbReference type="GeneID" id="115879761"/>
<keyword evidence="11" id="KW-1185">Reference proteome</keyword>
<dbReference type="InterPro" id="IPR019821">
    <property type="entry name" value="Kinesin_motor_CS"/>
</dbReference>
<dbReference type="PROSITE" id="PS00411">
    <property type="entry name" value="KINESIN_MOTOR_1"/>
    <property type="match status" value="1"/>
</dbReference>